<sequence>MNNAENNHTNEISDRLNQMSHLICNHKSEIMKVNEIITEAVDVLYNFAVNDEDYYKYSTIDEHSNLYFKKVNNTEVGKIELIFPDTSKLEKIIGIIWDENGARNFDPHFIEGKIIRIYDQNLILVQQSYKGTLGKEGRYFYILAHKKKINKNTYLIACLSLNINDNNKKCNIPFTNPFINSANSFTLDIECDEKIKNSSLRKMHINLSGYFIKREESYIKLTYISSIDLGTSSLIPQFIIRKIKANKMLLLNLLRKNI</sequence>
<dbReference type="VEuPathDB" id="PlasmoDB:PGAL8A_00222900"/>
<dbReference type="InterPro" id="IPR006486">
    <property type="entry name" value="PYST_A"/>
</dbReference>
<dbReference type="RefSeq" id="XP_028527647.1">
    <property type="nucleotide sequence ID" value="XM_028670945.1"/>
</dbReference>
<protein>
    <submittedName>
        <fullName evidence="1">Fam-a protein</fullName>
    </submittedName>
</protein>
<gene>
    <name evidence="1" type="ORF">PGAL8A_00222900</name>
</gene>
<evidence type="ECO:0000313" key="2">
    <source>
        <dbReference type="Proteomes" id="UP000220797"/>
    </source>
</evidence>
<keyword evidence="2" id="KW-1185">Reference proteome</keyword>
<dbReference type="OMA" id="WDENGTK"/>
<proteinExistence type="predicted"/>
<name>A0A1J1GQY1_PLAGA</name>
<dbReference type="Gene3D" id="3.30.530.20">
    <property type="match status" value="1"/>
</dbReference>
<dbReference type="GeneID" id="39730756"/>
<reference evidence="1" key="1">
    <citation type="submission" date="2015-04" db="EMBL/GenBank/DDBJ databases">
        <authorList>
            <consortium name="Pathogen Informatics"/>
        </authorList>
    </citation>
    <scope>NUCLEOTIDE SEQUENCE [LARGE SCALE GENOMIC DNA]</scope>
    <source>
        <strain evidence="1">8A</strain>
    </source>
</reference>
<comment type="caution">
    <text evidence="1">The sequence shown here is derived from an EMBL/GenBank/DDBJ whole genome shotgun (WGS) entry which is preliminary data.</text>
</comment>
<dbReference type="OrthoDB" id="370643at2759"/>
<dbReference type="EMBL" id="CVMV01000032">
    <property type="protein sequence ID" value="CRG94832.1"/>
    <property type="molecule type" value="Genomic_DNA"/>
</dbReference>
<dbReference type="AlphaFoldDB" id="A0A1J1GQY1"/>
<dbReference type="Proteomes" id="UP000220797">
    <property type="component" value="Unassembled WGS sequence"/>
</dbReference>
<evidence type="ECO:0000313" key="1">
    <source>
        <dbReference type="EMBL" id="CRG94832.1"/>
    </source>
</evidence>
<organism evidence="1 2">
    <name type="scientific">Plasmodium gallinaceum</name>
    <dbReference type="NCBI Taxonomy" id="5849"/>
    <lineage>
        <taxon>Eukaryota</taxon>
        <taxon>Sar</taxon>
        <taxon>Alveolata</taxon>
        <taxon>Apicomplexa</taxon>
        <taxon>Aconoidasida</taxon>
        <taxon>Haemosporida</taxon>
        <taxon>Plasmodiidae</taxon>
        <taxon>Plasmodium</taxon>
        <taxon>Plasmodium (Haemamoeba)</taxon>
    </lineage>
</organism>
<dbReference type="NCBIfam" id="TIGR01599">
    <property type="entry name" value="PYST-A"/>
    <property type="match status" value="1"/>
</dbReference>
<dbReference type="InterPro" id="IPR023393">
    <property type="entry name" value="START-like_dom_sf"/>
</dbReference>
<dbReference type="SUPFAM" id="SSF55961">
    <property type="entry name" value="Bet v1-like"/>
    <property type="match status" value="1"/>
</dbReference>
<accession>A0A1J1GQY1</accession>